<keyword evidence="2" id="KW-1185">Reference proteome</keyword>
<name>A0A919EH11_9GAMM</name>
<reference evidence="1" key="2">
    <citation type="submission" date="2020-09" db="EMBL/GenBank/DDBJ databases">
        <authorList>
            <person name="Sun Q."/>
            <person name="Kim S."/>
        </authorList>
    </citation>
    <scope>NUCLEOTIDE SEQUENCE</scope>
    <source>
        <strain evidence="1">KCTC 42731</strain>
    </source>
</reference>
<dbReference type="AlphaFoldDB" id="A0A919EH11"/>
<dbReference type="Proteomes" id="UP000623842">
    <property type="component" value="Unassembled WGS sequence"/>
</dbReference>
<sequence>MFSSSIAAEQIQFSKVEENDNYRFSYQWLDHDKTEQSLSFLLSKSDLFQRYRSFSAYQPHIAQEYVQNALKRHLRKKPISGVQISFSKQGGEYATLIKSPRKGLIKKAQLEINQLQLRLMAEYLTDHYYHQFLTPDNILAVKPDHSRIAHESAPVFKGIKETVIAKASVKNIRRVSNFVLSFVQSIPYSTLESRVSSSGAGFNPPFKLLWENQGDCDSKVTLTAALLRMLMPRIKMVLVFIDNHALIGIDVAAEADNVTVDYEGTRFVLAEPTGPELMPLGNIAEQSKLAIYSGRYSLEPFYGNDDDTEE</sequence>
<accession>A0A919EH11</accession>
<evidence type="ECO:0000313" key="2">
    <source>
        <dbReference type="Proteomes" id="UP000623842"/>
    </source>
</evidence>
<protein>
    <recommendedName>
        <fullName evidence="3">Transglutaminase domain-containing protein</fullName>
    </recommendedName>
</protein>
<organism evidence="1 2">
    <name type="scientific">Thalassotalea marina</name>
    <dbReference type="NCBI Taxonomy" id="1673741"/>
    <lineage>
        <taxon>Bacteria</taxon>
        <taxon>Pseudomonadati</taxon>
        <taxon>Pseudomonadota</taxon>
        <taxon>Gammaproteobacteria</taxon>
        <taxon>Alteromonadales</taxon>
        <taxon>Colwelliaceae</taxon>
        <taxon>Thalassotalea</taxon>
    </lineage>
</organism>
<proteinExistence type="predicted"/>
<comment type="caution">
    <text evidence="1">The sequence shown here is derived from an EMBL/GenBank/DDBJ whole genome shotgun (WGS) entry which is preliminary data.</text>
</comment>
<reference evidence="1" key="1">
    <citation type="journal article" date="2014" name="Int. J. Syst. Evol. Microbiol.">
        <title>Complete genome sequence of Corynebacterium casei LMG S-19264T (=DSM 44701T), isolated from a smear-ripened cheese.</title>
        <authorList>
            <consortium name="US DOE Joint Genome Institute (JGI-PGF)"/>
            <person name="Walter F."/>
            <person name="Albersmeier A."/>
            <person name="Kalinowski J."/>
            <person name="Ruckert C."/>
        </authorList>
    </citation>
    <scope>NUCLEOTIDE SEQUENCE</scope>
    <source>
        <strain evidence="1">KCTC 42731</strain>
    </source>
</reference>
<gene>
    <name evidence="1" type="ORF">GCM10017161_00360</name>
</gene>
<dbReference type="EMBL" id="BNCK01000001">
    <property type="protein sequence ID" value="GHF77322.1"/>
    <property type="molecule type" value="Genomic_DNA"/>
</dbReference>
<evidence type="ECO:0008006" key="3">
    <source>
        <dbReference type="Google" id="ProtNLM"/>
    </source>
</evidence>
<evidence type="ECO:0000313" key="1">
    <source>
        <dbReference type="EMBL" id="GHF77322.1"/>
    </source>
</evidence>